<feature type="transmembrane region" description="Helical" evidence="8">
    <location>
        <begin position="137"/>
        <end position="158"/>
    </location>
</feature>
<keyword evidence="6 8" id="KW-0472">Membrane</keyword>
<evidence type="ECO:0000256" key="3">
    <source>
        <dbReference type="ARBA" id="ARBA00022448"/>
    </source>
</evidence>
<dbReference type="InterPro" id="IPR036259">
    <property type="entry name" value="MFS_trans_sf"/>
</dbReference>
<dbReference type="SUPFAM" id="SSF103473">
    <property type="entry name" value="MFS general substrate transporter"/>
    <property type="match status" value="1"/>
</dbReference>
<sequence length="417" mass="44123">MPTVLVDRAGVSPDDKVFWTSIILTSETGAAFFACPILGYVVDLSHRRQLPFLAGVVVIAASMAIFTAARSTTLYVIGRVLQGVASAMVDVAGLALLKDRIGRDGLGEALGYFGTASMVGLMASPPLGGLLYQEKGYYAVCGLGFAIVAVDFGLRLAVAEPKGTAEGNPAEEVAPTTPDVQAKPESSVSVGENQATSGYRNKHGVLTLLKQRRVLVTLWALFVDGLTIGAFDAIIPTFVAGTFRWGPFAAGLIFLAMAAPALLEPLFGRLCDRFGVRIMTVLGYSMYAPSLVCLQFVRDNTLAHKVLLGVLLALCGLSGDLGQPALYLETQLVLDELEEETPGIFGQKGAVAQGFGLQTMANYAGLAVGPIVGQHLFDSFGWEVTMWTLGAIAGVTALPMFFLSNEGIMQEEEARSD</sequence>
<dbReference type="CDD" id="cd17325">
    <property type="entry name" value="MFS_MdtG_SLC18_like"/>
    <property type="match status" value="1"/>
</dbReference>
<dbReference type="PANTHER" id="PTHR23506">
    <property type="entry name" value="GH10249P"/>
    <property type="match status" value="1"/>
</dbReference>
<dbReference type="PROSITE" id="PS50850">
    <property type="entry name" value="MFS"/>
    <property type="match status" value="1"/>
</dbReference>
<feature type="domain" description="Major facilitator superfamily (MFS) profile" evidence="9">
    <location>
        <begin position="1"/>
        <end position="408"/>
    </location>
</feature>
<evidence type="ECO:0000259" key="9">
    <source>
        <dbReference type="PROSITE" id="PS50850"/>
    </source>
</evidence>
<protein>
    <recommendedName>
        <fullName evidence="9">Major facilitator superfamily (MFS) profile domain-containing protein</fullName>
    </recommendedName>
</protein>
<feature type="transmembrane region" description="Helical" evidence="8">
    <location>
        <begin position="245"/>
        <end position="263"/>
    </location>
</feature>
<evidence type="ECO:0000256" key="2">
    <source>
        <dbReference type="ARBA" id="ARBA00006829"/>
    </source>
</evidence>
<comment type="subcellular location">
    <subcellularLocation>
        <location evidence="1">Membrane</location>
        <topology evidence="1">Multi-pass membrane protein</topology>
    </subcellularLocation>
</comment>
<dbReference type="Pfam" id="PF07690">
    <property type="entry name" value="MFS_1"/>
    <property type="match status" value="1"/>
</dbReference>
<keyword evidence="11" id="KW-1185">Reference proteome</keyword>
<keyword evidence="4 8" id="KW-0812">Transmembrane</keyword>
<feature type="transmembrane region" description="Helical" evidence="8">
    <location>
        <begin position="384"/>
        <end position="403"/>
    </location>
</feature>
<organism evidence="10 11">
    <name type="scientific">Aspergillus nanangensis</name>
    <dbReference type="NCBI Taxonomy" id="2582783"/>
    <lineage>
        <taxon>Eukaryota</taxon>
        <taxon>Fungi</taxon>
        <taxon>Dikarya</taxon>
        <taxon>Ascomycota</taxon>
        <taxon>Pezizomycotina</taxon>
        <taxon>Eurotiomycetes</taxon>
        <taxon>Eurotiomycetidae</taxon>
        <taxon>Eurotiales</taxon>
        <taxon>Aspergillaceae</taxon>
        <taxon>Aspergillus</taxon>
        <taxon>Aspergillus subgen. Circumdati</taxon>
    </lineage>
</organism>
<dbReference type="GO" id="GO:0016020">
    <property type="term" value="C:membrane"/>
    <property type="evidence" value="ECO:0007669"/>
    <property type="project" value="UniProtKB-SubCell"/>
</dbReference>
<keyword evidence="3" id="KW-0813">Transport</keyword>
<feature type="transmembrane region" description="Helical" evidence="8">
    <location>
        <begin position="17"/>
        <end position="38"/>
    </location>
</feature>
<proteinExistence type="inferred from homology"/>
<gene>
    <name evidence="10" type="ORF">FE257_002658</name>
</gene>
<keyword evidence="5 8" id="KW-1133">Transmembrane helix</keyword>
<dbReference type="Gene3D" id="1.20.1250.20">
    <property type="entry name" value="MFS general substrate transporter like domains"/>
    <property type="match status" value="2"/>
</dbReference>
<evidence type="ECO:0000313" key="10">
    <source>
        <dbReference type="EMBL" id="KAF9883915.1"/>
    </source>
</evidence>
<feature type="transmembrane region" description="Helical" evidence="8">
    <location>
        <begin position="75"/>
        <end position="97"/>
    </location>
</feature>
<dbReference type="InterPro" id="IPR001958">
    <property type="entry name" value="Tet-R_TetA/multi-R_MdtG-like"/>
</dbReference>
<evidence type="ECO:0000256" key="6">
    <source>
        <dbReference type="ARBA" id="ARBA00023136"/>
    </source>
</evidence>
<dbReference type="PANTHER" id="PTHR23506:SF29">
    <property type="entry name" value="TRANSPORTER, PUTATIVE (AFU_ORTHOLOGUE AFUA_2G10530)-RELATED"/>
    <property type="match status" value="1"/>
</dbReference>
<evidence type="ECO:0000256" key="8">
    <source>
        <dbReference type="SAM" id="Phobius"/>
    </source>
</evidence>
<evidence type="ECO:0000256" key="7">
    <source>
        <dbReference type="SAM" id="MobiDB-lite"/>
    </source>
</evidence>
<comment type="caution">
    <text evidence="10">The sequence shown here is derived from an EMBL/GenBank/DDBJ whole genome shotgun (WGS) entry which is preliminary data.</text>
</comment>
<reference evidence="10" key="2">
    <citation type="submission" date="2020-02" db="EMBL/GenBank/DDBJ databases">
        <authorList>
            <person name="Gilchrist C.L.M."/>
            <person name="Chooi Y.-H."/>
        </authorList>
    </citation>
    <scope>NUCLEOTIDE SEQUENCE</scope>
    <source>
        <strain evidence="10">MST-FP2251</strain>
    </source>
</reference>
<accession>A0AAD4GNZ5</accession>
<dbReference type="PRINTS" id="PR01035">
    <property type="entry name" value="TCRTETA"/>
</dbReference>
<evidence type="ECO:0000313" key="11">
    <source>
        <dbReference type="Proteomes" id="UP001194746"/>
    </source>
</evidence>
<dbReference type="Proteomes" id="UP001194746">
    <property type="component" value="Unassembled WGS sequence"/>
</dbReference>
<dbReference type="InterPro" id="IPR011701">
    <property type="entry name" value="MFS"/>
</dbReference>
<feature type="transmembrane region" description="Helical" evidence="8">
    <location>
        <begin position="275"/>
        <end position="297"/>
    </location>
</feature>
<evidence type="ECO:0000256" key="4">
    <source>
        <dbReference type="ARBA" id="ARBA00022692"/>
    </source>
</evidence>
<dbReference type="AlphaFoldDB" id="A0AAD4GNZ5"/>
<evidence type="ECO:0000256" key="5">
    <source>
        <dbReference type="ARBA" id="ARBA00022989"/>
    </source>
</evidence>
<feature type="region of interest" description="Disordered" evidence="7">
    <location>
        <begin position="165"/>
        <end position="193"/>
    </location>
</feature>
<dbReference type="EMBL" id="VCAU01000142">
    <property type="protein sequence ID" value="KAF9883915.1"/>
    <property type="molecule type" value="Genomic_DNA"/>
</dbReference>
<comment type="similarity">
    <text evidence="2">Belongs to the major facilitator superfamily. Vesicular transporter family.</text>
</comment>
<dbReference type="GO" id="GO:0022857">
    <property type="term" value="F:transmembrane transporter activity"/>
    <property type="evidence" value="ECO:0007669"/>
    <property type="project" value="InterPro"/>
</dbReference>
<name>A0AAD4GNZ5_ASPNN</name>
<reference evidence="10" key="1">
    <citation type="journal article" date="2019" name="Beilstein J. Org. Chem.">
        <title>Nanangenines: drimane sesquiterpenoids as the dominant metabolite cohort of a novel Australian fungus, Aspergillus nanangensis.</title>
        <authorList>
            <person name="Lacey H.J."/>
            <person name="Gilchrist C.L.M."/>
            <person name="Crombie A."/>
            <person name="Kalaitzis J.A."/>
            <person name="Vuong D."/>
            <person name="Rutledge P.J."/>
            <person name="Turner P."/>
            <person name="Pitt J.I."/>
            <person name="Lacey E."/>
            <person name="Chooi Y.H."/>
            <person name="Piggott A.M."/>
        </authorList>
    </citation>
    <scope>NUCLEOTIDE SEQUENCE</scope>
    <source>
        <strain evidence="10">MST-FP2251</strain>
    </source>
</reference>
<feature type="compositionally biased region" description="Polar residues" evidence="7">
    <location>
        <begin position="184"/>
        <end position="193"/>
    </location>
</feature>
<evidence type="ECO:0000256" key="1">
    <source>
        <dbReference type="ARBA" id="ARBA00004141"/>
    </source>
</evidence>
<dbReference type="InterPro" id="IPR050930">
    <property type="entry name" value="MFS_Vesicular_Transporter"/>
</dbReference>
<dbReference type="InterPro" id="IPR020846">
    <property type="entry name" value="MFS_dom"/>
</dbReference>
<feature type="transmembrane region" description="Helical" evidence="8">
    <location>
        <begin position="50"/>
        <end position="69"/>
    </location>
</feature>
<feature type="transmembrane region" description="Helical" evidence="8">
    <location>
        <begin position="109"/>
        <end position="131"/>
    </location>
</feature>
<feature type="transmembrane region" description="Helical" evidence="8">
    <location>
        <begin position="216"/>
        <end position="239"/>
    </location>
</feature>